<evidence type="ECO:0000256" key="2">
    <source>
        <dbReference type="ARBA" id="ARBA00022692"/>
    </source>
</evidence>
<feature type="domain" description="Major facilitator superfamily (MFS) profile" evidence="6">
    <location>
        <begin position="37"/>
        <end position="225"/>
    </location>
</feature>
<feature type="transmembrane region" description="Helical" evidence="5">
    <location>
        <begin position="201"/>
        <end position="223"/>
    </location>
</feature>
<sequence length="225" mass="25402">MERKEEHTFQGSAGVDTDRLMKELGQVGRFHLINYFLLSLPVFLAAVYGINYVFLAADVPYRCLIPECELSNSTEFKPSWIEGALPPDSGRQQRCYRRLIADQSSLDDQSVCQQEMFTDELQPCEQWMYASRDTIVAEFNLACQEWKRTLVGTIHNIGMLVSLPILGYISDRWGRKRALILSCTLVGAIGSLKAFSISYEMYVIVEFLETVAGASAFPAAYILSK</sequence>
<dbReference type="GO" id="GO:0022857">
    <property type="term" value="F:transmembrane transporter activity"/>
    <property type="evidence" value="ECO:0007669"/>
    <property type="project" value="InterPro"/>
</dbReference>
<dbReference type="PROSITE" id="PS50850">
    <property type="entry name" value="MFS"/>
    <property type="match status" value="1"/>
</dbReference>
<keyword evidence="4 5" id="KW-0472">Membrane</keyword>
<proteinExistence type="predicted"/>
<protein>
    <recommendedName>
        <fullName evidence="6">Major facilitator superfamily (MFS) profile domain-containing protein</fullName>
    </recommendedName>
</protein>
<name>A0A9N9R197_9NEOP</name>
<accession>A0A9N9R197</accession>
<evidence type="ECO:0000313" key="7">
    <source>
        <dbReference type="EMBL" id="CAG9787573.1"/>
    </source>
</evidence>
<evidence type="ECO:0000256" key="4">
    <source>
        <dbReference type="ARBA" id="ARBA00023136"/>
    </source>
</evidence>
<evidence type="ECO:0000256" key="3">
    <source>
        <dbReference type="ARBA" id="ARBA00022989"/>
    </source>
</evidence>
<gene>
    <name evidence="7" type="ORF">DIATSA_LOCUS5443</name>
</gene>
<dbReference type="AlphaFoldDB" id="A0A9N9R197"/>
<keyword evidence="8" id="KW-1185">Reference proteome</keyword>
<dbReference type="OrthoDB" id="3936150at2759"/>
<dbReference type="InterPro" id="IPR011701">
    <property type="entry name" value="MFS"/>
</dbReference>
<feature type="transmembrane region" description="Helical" evidence="5">
    <location>
        <begin position="178"/>
        <end position="195"/>
    </location>
</feature>
<dbReference type="Proteomes" id="UP001153714">
    <property type="component" value="Chromosome 18"/>
</dbReference>
<organism evidence="7 8">
    <name type="scientific">Diatraea saccharalis</name>
    <name type="common">sugarcane borer</name>
    <dbReference type="NCBI Taxonomy" id="40085"/>
    <lineage>
        <taxon>Eukaryota</taxon>
        <taxon>Metazoa</taxon>
        <taxon>Ecdysozoa</taxon>
        <taxon>Arthropoda</taxon>
        <taxon>Hexapoda</taxon>
        <taxon>Insecta</taxon>
        <taxon>Pterygota</taxon>
        <taxon>Neoptera</taxon>
        <taxon>Endopterygota</taxon>
        <taxon>Lepidoptera</taxon>
        <taxon>Glossata</taxon>
        <taxon>Ditrysia</taxon>
        <taxon>Pyraloidea</taxon>
        <taxon>Crambidae</taxon>
        <taxon>Crambinae</taxon>
        <taxon>Diatraea</taxon>
    </lineage>
</organism>
<reference evidence="7" key="2">
    <citation type="submission" date="2022-10" db="EMBL/GenBank/DDBJ databases">
        <authorList>
            <consortium name="ENA_rothamsted_submissions"/>
            <consortium name="culmorum"/>
            <person name="King R."/>
        </authorList>
    </citation>
    <scope>NUCLEOTIDE SEQUENCE</scope>
</reference>
<keyword evidence="3 5" id="KW-1133">Transmembrane helix</keyword>
<dbReference type="InterPro" id="IPR020846">
    <property type="entry name" value="MFS_dom"/>
</dbReference>
<evidence type="ECO:0000259" key="6">
    <source>
        <dbReference type="PROSITE" id="PS50850"/>
    </source>
</evidence>
<reference evidence="7" key="1">
    <citation type="submission" date="2021-12" db="EMBL/GenBank/DDBJ databases">
        <authorList>
            <person name="King R."/>
        </authorList>
    </citation>
    <scope>NUCLEOTIDE SEQUENCE</scope>
</reference>
<evidence type="ECO:0000256" key="5">
    <source>
        <dbReference type="SAM" id="Phobius"/>
    </source>
</evidence>
<evidence type="ECO:0000256" key="1">
    <source>
        <dbReference type="ARBA" id="ARBA00004141"/>
    </source>
</evidence>
<dbReference type="EMBL" id="OU893349">
    <property type="protein sequence ID" value="CAG9787573.1"/>
    <property type="molecule type" value="Genomic_DNA"/>
</dbReference>
<dbReference type="PANTHER" id="PTHR24064">
    <property type="entry name" value="SOLUTE CARRIER FAMILY 22 MEMBER"/>
    <property type="match status" value="1"/>
</dbReference>
<comment type="subcellular location">
    <subcellularLocation>
        <location evidence="1">Membrane</location>
        <topology evidence="1">Multi-pass membrane protein</topology>
    </subcellularLocation>
</comment>
<dbReference type="Pfam" id="PF07690">
    <property type="entry name" value="MFS_1"/>
    <property type="match status" value="1"/>
</dbReference>
<feature type="transmembrane region" description="Helical" evidence="5">
    <location>
        <begin position="32"/>
        <end position="55"/>
    </location>
</feature>
<dbReference type="InterPro" id="IPR036259">
    <property type="entry name" value="MFS_trans_sf"/>
</dbReference>
<dbReference type="Gene3D" id="1.20.1250.20">
    <property type="entry name" value="MFS general substrate transporter like domains"/>
    <property type="match status" value="1"/>
</dbReference>
<keyword evidence="2 5" id="KW-0812">Transmembrane</keyword>
<dbReference type="GO" id="GO:0016020">
    <property type="term" value="C:membrane"/>
    <property type="evidence" value="ECO:0007669"/>
    <property type="project" value="UniProtKB-SubCell"/>
</dbReference>
<evidence type="ECO:0000313" key="8">
    <source>
        <dbReference type="Proteomes" id="UP001153714"/>
    </source>
</evidence>
<dbReference type="SUPFAM" id="SSF103473">
    <property type="entry name" value="MFS general substrate transporter"/>
    <property type="match status" value="1"/>
</dbReference>
<dbReference type="PROSITE" id="PS00216">
    <property type="entry name" value="SUGAR_TRANSPORT_1"/>
    <property type="match status" value="1"/>
</dbReference>
<dbReference type="InterPro" id="IPR005829">
    <property type="entry name" value="Sugar_transporter_CS"/>
</dbReference>